<organism evidence="3 4">
    <name type="scientific">Actinacidiphila oryziradicis</name>
    <dbReference type="NCBI Taxonomy" id="2571141"/>
    <lineage>
        <taxon>Bacteria</taxon>
        <taxon>Bacillati</taxon>
        <taxon>Actinomycetota</taxon>
        <taxon>Actinomycetes</taxon>
        <taxon>Kitasatosporales</taxon>
        <taxon>Streptomycetaceae</taxon>
        <taxon>Actinacidiphila</taxon>
    </lineage>
</organism>
<evidence type="ECO:0000313" key="3">
    <source>
        <dbReference type="EMBL" id="TKA08554.1"/>
    </source>
</evidence>
<evidence type="ECO:0000256" key="2">
    <source>
        <dbReference type="SAM" id="SignalP"/>
    </source>
</evidence>
<keyword evidence="4" id="KW-1185">Reference proteome</keyword>
<name>A0A4U0SG28_9ACTN</name>
<dbReference type="OrthoDB" id="4350650at2"/>
<gene>
    <name evidence="3" type="ORF">FCI23_27925</name>
</gene>
<evidence type="ECO:0000313" key="4">
    <source>
        <dbReference type="Proteomes" id="UP000305778"/>
    </source>
</evidence>
<dbReference type="PROSITE" id="PS51257">
    <property type="entry name" value="PROKAR_LIPOPROTEIN"/>
    <property type="match status" value="1"/>
</dbReference>
<feature type="coiled-coil region" evidence="1">
    <location>
        <begin position="101"/>
        <end position="128"/>
    </location>
</feature>
<dbReference type="EMBL" id="SUMC01000030">
    <property type="protein sequence ID" value="TKA08554.1"/>
    <property type="molecule type" value="Genomic_DNA"/>
</dbReference>
<keyword evidence="2" id="KW-0732">Signal</keyword>
<reference evidence="3 4" key="1">
    <citation type="submission" date="2019-04" db="EMBL/GenBank/DDBJ databases">
        <title>Streptomyces oryziradicis sp. nov., a novel actinomycete isolated from rhizosphere soil of rice (Oryza sativa L.).</title>
        <authorList>
            <person name="Li C."/>
        </authorList>
    </citation>
    <scope>NUCLEOTIDE SEQUENCE [LARGE SCALE GENOMIC DNA]</scope>
    <source>
        <strain evidence="3 4">NEAU-C40</strain>
    </source>
</reference>
<protein>
    <submittedName>
        <fullName evidence="3">Small secreted protein</fullName>
    </submittedName>
</protein>
<feature type="signal peptide" evidence="2">
    <location>
        <begin position="1"/>
        <end position="17"/>
    </location>
</feature>
<keyword evidence="1" id="KW-0175">Coiled coil</keyword>
<dbReference type="RefSeq" id="WP_136726725.1">
    <property type="nucleotide sequence ID" value="NZ_JAOPYF010000395.1"/>
</dbReference>
<comment type="caution">
    <text evidence="3">The sequence shown here is derived from an EMBL/GenBank/DDBJ whole genome shotgun (WGS) entry which is preliminary data.</text>
</comment>
<feature type="chain" id="PRO_5039609084" evidence="2">
    <location>
        <begin position="18"/>
        <end position="183"/>
    </location>
</feature>
<accession>A0A4U0SG28</accession>
<sequence>MKLAAALSGAALVMALAGCGDNSNSKLNAWAKTVCDQASTQVKKINDANTAITKVDSAGKPADVKNADSAAFQQISDAYKSLAGIVSKAGDPPVKNGTKLKTQAVNDLNQLSTSYSNLKKQVDGLNTADQAKFADGLKAVSDSLGKVSKTGGQALDSLRQGDVGAAMAKQPGCRSASASPSAS</sequence>
<dbReference type="Proteomes" id="UP000305778">
    <property type="component" value="Unassembled WGS sequence"/>
</dbReference>
<dbReference type="AlphaFoldDB" id="A0A4U0SG28"/>
<proteinExistence type="predicted"/>
<evidence type="ECO:0000256" key="1">
    <source>
        <dbReference type="SAM" id="Coils"/>
    </source>
</evidence>